<accession>A0ABT3QST1</accession>
<dbReference type="InterPro" id="IPR028081">
    <property type="entry name" value="Leu-bd"/>
</dbReference>
<dbReference type="SUPFAM" id="SSF53822">
    <property type="entry name" value="Periplasmic binding protein-like I"/>
    <property type="match status" value="1"/>
</dbReference>
<feature type="domain" description="Leucine-binding protein" evidence="4">
    <location>
        <begin position="67"/>
        <end position="405"/>
    </location>
</feature>
<evidence type="ECO:0000256" key="1">
    <source>
        <dbReference type="ARBA" id="ARBA00003630"/>
    </source>
</evidence>
<dbReference type="RefSeq" id="WP_265986336.1">
    <property type="nucleotide sequence ID" value="NZ_JAPHAV010000013.1"/>
</dbReference>
<protein>
    <submittedName>
        <fullName evidence="5">ABC transporter substrate-binding protein</fullName>
    </submittedName>
</protein>
<comment type="caution">
    <text evidence="5">The sequence shown here is derived from an EMBL/GenBank/DDBJ whole genome shotgun (WGS) entry which is preliminary data.</text>
</comment>
<evidence type="ECO:0000256" key="2">
    <source>
        <dbReference type="ARBA" id="ARBA00010062"/>
    </source>
</evidence>
<organism evidence="5 6">
    <name type="scientific">Ochrobactrum chromiisoli</name>
    <dbReference type="NCBI Taxonomy" id="2993941"/>
    <lineage>
        <taxon>Bacteria</taxon>
        <taxon>Pseudomonadati</taxon>
        <taxon>Pseudomonadota</taxon>
        <taxon>Alphaproteobacteria</taxon>
        <taxon>Hyphomicrobiales</taxon>
        <taxon>Brucellaceae</taxon>
        <taxon>Brucella/Ochrobactrum group</taxon>
        <taxon>Ochrobactrum</taxon>
    </lineage>
</organism>
<name>A0ABT3QST1_9HYPH</name>
<comment type="similarity">
    <text evidence="2">Belongs to the leucine-binding protein family.</text>
</comment>
<keyword evidence="3" id="KW-0732">Signal</keyword>
<gene>
    <name evidence="5" type="ORF">OPR82_18260</name>
</gene>
<dbReference type="InterPro" id="IPR028082">
    <property type="entry name" value="Peripla_BP_I"/>
</dbReference>
<dbReference type="Gene3D" id="3.40.50.2300">
    <property type="match status" value="2"/>
</dbReference>
<evidence type="ECO:0000256" key="3">
    <source>
        <dbReference type="ARBA" id="ARBA00022729"/>
    </source>
</evidence>
<proteinExistence type="inferred from homology"/>
<evidence type="ECO:0000313" key="5">
    <source>
        <dbReference type="EMBL" id="MCX2698673.1"/>
    </source>
</evidence>
<reference evidence="5 6" key="1">
    <citation type="submission" date="2022-11" db="EMBL/GenBank/DDBJ databases">
        <title>Brucella sp. YY2X, whole genome shotgun sequencing project.</title>
        <authorList>
            <person name="Yang Y."/>
        </authorList>
    </citation>
    <scope>NUCLEOTIDE SEQUENCE [LARGE SCALE GENOMIC DNA]</scope>
    <source>
        <strain evidence="5 6">YY2X</strain>
    </source>
</reference>
<evidence type="ECO:0000259" key="4">
    <source>
        <dbReference type="Pfam" id="PF13458"/>
    </source>
</evidence>
<dbReference type="Pfam" id="PF13458">
    <property type="entry name" value="Peripla_BP_6"/>
    <property type="match status" value="1"/>
</dbReference>
<dbReference type="PANTHER" id="PTHR47628:SF1">
    <property type="entry name" value="ALIPHATIC AMIDASE EXPRESSION-REGULATING PROTEIN"/>
    <property type="match status" value="1"/>
</dbReference>
<sequence length="444" mass="48421">MAPEKLSEVAEHLFWTYRYFLFWRMAPIRDVQPFLMITGTSPMKTHSTIIGFAAFASLFAYPALAQTKIASIFDLTGGLNIYGIQQNQALQLAVEDINSKGGLLGQPVSVVSYDAQSEQSKFTQYANTAVMRDRVNAMFGGLTSSAREAIRPVVRKANIPYFYPSLYEGGACDKQTFVTGSSASQQLSVLIDWAVKKYGKKIYIMAPDYNFGTISAHWIHEYAKELGAEVVGEDFLALTITDYSPTIQKIQSTNPDFVVALPVGANQTGFLEQFAAAGLKDKIGVVSTNYGSGNQQVVVSPEAGKGLIASQGYFMAVDNPINAEFVKSWTAKYGNDTPIISEAVDAWNAVQLWAAAVRKAETAESDAVIAALESGLSLEAPNGTVRLEPGSHHLRQNIYIAEGDDKHGFNIIETFTDVAPSYENEKCDLITNPTLAEHFSPEGK</sequence>
<keyword evidence="6" id="KW-1185">Reference proteome</keyword>
<comment type="function">
    <text evidence="1">Component of an amino-acid transport system.</text>
</comment>
<evidence type="ECO:0000313" key="6">
    <source>
        <dbReference type="Proteomes" id="UP001301216"/>
    </source>
</evidence>
<dbReference type="PANTHER" id="PTHR47628">
    <property type="match status" value="1"/>
</dbReference>
<dbReference type="EMBL" id="JAPHAV010000013">
    <property type="protein sequence ID" value="MCX2698673.1"/>
    <property type="molecule type" value="Genomic_DNA"/>
</dbReference>
<dbReference type="Proteomes" id="UP001301216">
    <property type="component" value="Unassembled WGS sequence"/>
</dbReference>
<dbReference type="CDD" id="cd06356">
    <property type="entry name" value="PBP1_amide_urea_BP-like"/>
    <property type="match status" value="1"/>
</dbReference>